<dbReference type="Pfam" id="PF00534">
    <property type="entry name" value="Glycos_transf_1"/>
    <property type="match status" value="1"/>
</dbReference>
<dbReference type="InterPro" id="IPR001296">
    <property type="entry name" value="Glyco_trans_1"/>
</dbReference>
<sequence>MKIVLFANTDWFLFNFKLSLAKALRARGDEVILLSPPGEYGPRLRELGFRWEPLPVSRSGVNPLAELAVIRRITQLYRELKPDLVHHFTIKCVIYGSFAARRAGVRGIVNSVTGLGFALLAETPKARLIRPVVLALYRRALRGTQVIFQNADNRDTLAAHGVLAQSGVQVIAGDGIDTAFFVAAPRQAEPPIVLMMARLLHSKGVSDLVTAAGIVRAQMPDVRFQLAGAPDPGNPESITEAELMAWRAQGAVEFLGQRSDVLALNQSASIVVLASTQGEGIPRALLEGAACGLPMVATDVPGCRDVVVHGETGLLVPPAAPDQLAAALLQLLGDAVLRARMGAAARAHVEQRFSDQQVIVQTCAVYQSALGERL</sequence>
<dbReference type="PANTHER" id="PTHR12526">
    <property type="entry name" value="GLYCOSYLTRANSFERASE"/>
    <property type="match status" value="1"/>
</dbReference>
<proteinExistence type="predicted"/>
<dbReference type="RefSeq" id="WP_354599224.1">
    <property type="nucleotide sequence ID" value="NZ_JBEWZI010000001.1"/>
</dbReference>
<name>A0ABV2TGS6_9RHOO</name>
<evidence type="ECO:0000313" key="4">
    <source>
        <dbReference type="Proteomes" id="UP001549691"/>
    </source>
</evidence>
<feature type="domain" description="Glycosyl transferase family 1" evidence="1">
    <location>
        <begin position="185"/>
        <end position="347"/>
    </location>
</feature>
<dbReference type="SUPFAM" id="SSF53756">
    <property type="entry name" value="UDP-Glycosyltransferase/glycogen phosphorylase"/>
    <property type="match status" value="1"/>
</dbReference>
<dbReference type="Gene3D" id="3.40.50.2000">
    <property type="entry name" value="Glycogen Phosphorylase B"/>
    <property type="match status" value="2"/>
</dbReference>
<feature type="domain" description="Glycosyltransferase subfamily 4-like N-terminal" evidence="2">
    <location>
        <begin position="2"/>
        <end position="149"/>
    </location>
</feature>
<dbReference type="Pfam" id="PF13477">
    <property type="entry name" value="Glyco_trans_4_2"/>
    <property type="match status" value="1"/>
</dbReference>
<dbReference type="InterPro" id="IPR028098">
    <property type="entry name" value="Glyco_trans_4-like_N"/>
</dbReference>
<keyword evidence="4" id="KW-1185">Reference proteome</keyword>
<evidence type="ECO:0000259" key="1">
    <source>
        <dbReference type="Pfam" id="PF00534"/>
    </source>
</evidence>
<comment type="caution">
    <text evidence="3">The sequence shown here is derived from an EMBL/GenBank/DDBJ whole genome shotgun (WGS) entry which is preliminary data.</text>
</comment>
<dbReference type="CDD" id="cd03808">
    <property type="entry name" value="GT4_CapM-like"/>
    <property type="match status" value="1"/>
</dbReference>
<protein>
    <submittedName>
        <fullName evidence="3">Glycosyltransferase family 4 protein</fullName>
    </submittedName>
</protein>
<evidence type="ECO:0000259" key="2">
    <source>
        <dbReference type="Pfam" id="PF13477"/>
    </source>
</evidence>
<gene>
    <name evidence="3" type="ORF">ABXR19_01095</name>
</gene>
<evidence type="ECO:0000313" key="3">
    <source>
        <dbReference type="EMBL" id="MET7012765.1"/>
    </source>
</evidence>
<dbReference type="EMBL" id="JBEWZI010000001">
    <property type="protein sequence ID" value="MET7012765.1"/>
    <property type="molecule type" value="Genomic_DNA"/>
</dbReference>
<organism evidence="3 4">
    <name type="scientific">Uliginosibacterium flavum</name>
    <dbReference type="NCBI Taxonomy" id="1396831"/>
    <lineage>
        <taxon>Bacteria</taxon>
        <taxon>Pseudomonadati</taxon>
        <taxon>Pseudomonadota</taxon>
        <taxon>Betaproteobacteria</taxon>
        <taxon>Rhodocyclales</taxon>
        <taxon>Zoogloeaceae</taxon>
        <taxon>Uliginosibacterium</taxon>
    </lineage>
</organism>
<dbReference type="PANTHER" id="PTHR12526:SF638">
    <property type="entry name" value="SPORE COAT PROTEIN SA"/>
    <property type="match status" value="1"/>
</dbReference>
<reference evidence="3 4" key="1">
    <citation type="submission" date="2024-07" db="EMBL/GenBank/DDBJ databases">
        <title>Uliginosibacterium flavum JJ3220;KACC:17644.</title>
        <authorList>
            <person name="Kim M.K."/>
        </authorList>
    </citation>
    <scope>NUCLEOTIDE SEQUENCE [LARGE SCALE GENOMIC DNA]</scope>
    <source>
        <strain evidence="3 4">KACC:17644</strain>
    </source>
</reference>
<dbReference type="Proteomes" id="UP001549691">
    <property type="component" value="Unassembled WGS sequence"/>
</dbReference>
<accession>A0ABV2TGS6</accession>